<protein>
    <recommendedName>
        <fullName evidence="3">Glycosyltransferase 2-like domain-containing protein</fullName>
    </recommendedName>
</protein>
<reference evidence="1 2" key="1">
    <citation type="submission" date="2019-08" db="EMBL/GenBank/DDBJ databases">
        <title>In-depth cultivation of the pig gut microbiome towards novel bacterial diversity and tailored functional studies.</title>
        <authorList>
            <person name="Wylensek D."/>
            <person name="Hitch T.C.A."/>
            <person name="Clavel T."/>
        </authorList>
    </citation>
    <scope>NUCLEOTIDE SEQUENCE [LARGE SCALE GENOMIC DNA]</scope>
    <source>
        <strain evidence="1 2">LKV-178-WT-2G</strain>
    </source>
</reference>
<dbReference type="RefSeq" id="WP_154459801.1">
    <property type="nucleotide sequence ID" value="NZ_VUMM01000005.1"/>
</dbReference>
<proteinExistence type="predicted"/>
<gene>
    <name evidence="1" type="ORF">FYJ50_04240</name>
</gene>
<dbReference type="EMBL" id="VUMM01000005">
    <property type="protein sequence ID" value="MSS01319.1"/>
    <property type="molecule type" value="Genomic_DNA"/>
</dbReference>
<evidence type="ECO:0000313" key="1">
    <source>
        <dbReference type="EMBL" id="MSS01319.1"/>
    </source>
</evidence>
<dbReference type="AlphaFoldDB" id="A0A7X2N2K8"/>
<dbReference type="InterPro" id="IPR029044">
    <property type="entry name" value="Nucleotide-diphossugar_trans"/>
</dbReference>
<dbReference type="Proteomes" id="UP000470082">
    <property type="component" value="Unassembled WGS sequence"/>
</dbReference>
<evidence type="ECO:0008006" key="3">
    <source>
        <dbReference type="Google" id="ProtNLM"/>
    </source>
</evidence>
<comment type="caution">
    <text evidence="1">The sequence shown here is derived from an EMBL/GenBank/DDBJ whole genome shotgun (WGS) entry which is preliminary data.</text>
</comment>
<evidence type="ECO:0000313" key="2">
    <source>
        <dbReference type="Proteomes" id="UP000470082"/>
    </source>
</evidence>
<sequence length="255" mass="30178">MNHYCVLVIYNMDINQSKSYQFLKNQKENTVIVCDNSEKENKNDITIQKDHQIYINMNGNKGLSCAYNQAINYIEKVNPDMKGKVTFFDDDTIISEDFFIKMSQTDKEICLPVVSDGNSLLSPSMFKNGKSIRIKNLEQLDMKYISGINSGMTINLEIFKDYRYNESLFLDYVDHYFLYEMKQKKRTIEVVDTQCIQNFSANGNDKESDRKRFAIFKKDSKTFYKLTSMKGYYKVIGRRIFRLWLKYKDFSMFKD</sequence>
<keyword evidence="2" id="KW-1185">Reference proteome</keyword>
<dbReference type="Gene3D" id="3.90.550.10">
    <property type="entry name" value="Spore Coat Polysaccharide Biosynthesis Protein SpsA, Chain A"/>
    <property type="match status" value="1"/>
</dbReference>
<name>A0A7X2N2K8_9FIRM</name>
<organism evidence="1 2">
    <name type="scientific">Floccifex porci</name>
    <dbReference type="NCBI Taxonomy" id="2606629"/>
    <lineage>
        <taxon>Bacteria</taxon>
        <taxon>Bacillati</taxon>
        <taxon>Bacillota</taxon>
        <taxon>Erysipelotrichia</taxon>
        <taxon>Erysipelotrichales</taxon>
        <taxon>Erysipelotrichaceae</taxon>
        <taxon>Floccifex</taxon>
    </lineage>
</organism>
<dbReference type="SUPFAM" id="SSF53448">
    <property type="entry name" value="Nucleotide-diphospho-sugar transferases"/>
    <property type="match status" value="1"/>
</dbReference>
<accession>A0A7X2N2K8</accession>